<feature type="compositionally biased region" description="Acidic residues" evidence="2">
    <location>
        <begin position="221"/>
        <end position="233"/>
    </location>
</feature>
<name>A0A7S2A1N5_9STRA</name>
<feature type="coiled-coil region" evidence="1">
    <location>
        <begin position="1097"/>
        <end position="1175"/>
    </location>
</feature>
<feature type="compositionally biased region" description="Polar residues" evidence="2">
    <location>
        <begin position="800"/>
        <end position="809"/>
    </location>
</feature>
<reference evidence="3" key="1">
    <citation type="submission" date="2021-01" db="EMBL/GenBank/DDBJ databases">
        <authorList>
            <person name="Corre E."/>
            <person name="Pelletier E."/>
            <person name="Niang G."/>
            <person name="Scheremetjew M."/>
            <person name="Finn R."/>
            <person name="Kale V."/>
            <person name="Holt S."/>
            <person name="Cochrane G."/>
            <person name="Meng A."/>
            <person name="Brown T."/>
            <person name="Cohen L."/>
        </authorList>
    </citation>
    <scope>NUCLEOTIDE SEQUENCE</scope>
    <source>
        <strain evidence="3">Pop2</strain>
    </source>
</reference>
<feature type="compositionally biased region" description="Polar residues" evidence="2">
    <location>
        <begin position="427"/>
        <end position="447"/>
    </location>
</feature>
<sequence>MATPPFNGGRSGAPAAVIDLSSQPPSPPPNNRAHAGLSRDLLQNALNGVNPMGLAALHADQQDLLGLQARAGLAGGLQSEVARLSMLRGAPAPPYSRESFLRFATQHLHDLKMTEEQVFQSILGNNVNRSPLFSAAYAQRFQSPQFGSMQRAAALANQFGAAAAYDANRGLQQMGNGHNLNGSNPFHGLSVNDMNELNTLYARRLRAAWSGVAQRSPEVIDLLDDDSEGENDDNANKGKDDNANKGKDDNVNKGQGENVAKSNDVANNNKEKSPQSRKEESNDAVNSNKENPPESKQEKSKKSKTKGKTSKRSRKRTLQEAGISTDERKIQKQFGAIEENEVGQKEAPTVLGKKIGKDTDIEEQNRCAKNNDQSSQSSSSQQKAIEKVPKAAKRNYDAKLTPLESTVLKIRAIHAEGKIPHPLVNPPATTSPKQHQVQNQQATPSKNAQVAPACFQVHNISKAKQQNHVVSPLTTTSPKQHQVQNQQTTFRKNAFGATPPFQSHNITNSKVPNYAVKLPATTSPEQHQVRSQEEVSPKSMQEYAKNVSVFSPLPSSSPATLQNSTIMNATVPNHATNLKVNTFPEQHQDQNKQTYSTVNAHTVSTKSLQEMVERAAASLSTPPENSESTEATMQNLEVTTPATSSLNQHQIQIKHPSVSKCVHASLTSQAHSIAESKLLNHAVNLPHTVSPTQPLGVGQAELKGSEPSRVQTAQNVNNLQQNKHQQHENIALEQKQHSLGASLSASEPVTDKNKDIIVPLKYHQFQDQLSSTLKNVQKHGEGCHDTFSLSASSHTPSTSLQTHDVSESNGATNYTFNQLATTASKNQFQNQQAVPAKIDYHHCEGKPHASAFPMPAIIMGPAESKTIGPSKVQTVNNSKTSNAKESNQQCSNMDQKRSALNASLPTPKTPDANSLVRAVGHATTADKPCRGRSNLNAIQNSTNASNNETAKFTTELNLKIEAHKRIQEHFEQKVDRLETAVSFLDTAIDSLKCKEMNCPEILLCGSNGNVVLKSTDEMSPALIRRQTTDLLAWLEESNQGTSVKALESTSTALKKEIEKRNRITEYFNTGEEKVNELCSSKVRSAKHSESQFLEYLKEDYDVNMTEIEKKVEQAQKKIDTTEHEMARLSDTFIANYSRSLTRLRKREANFQQRQINELERRLDRLERRRKLARLWKRRLNKRGDRRTSSRKIHPSDNSAMNMIETLCNDLYQLEKNVDTVRGC</sequence>
<feature type="compositionally biased region" description="Basic and acidic residues" evidence="2">
    <location>
        <begin position="291"/>
        <end position="300"/>
    </location>
</feature>
<feature type="compositionally biased region" description="Polar residues" evidence="2">
    <location>
        <begin position="871"/>
        <end position="896"/>
    </location>
</feature>
<feature type="region of interest" description="Disordered" evidence="2">
    <location>
        <begin position="220"/>
        <end position="397"/>
    </location>
</feature>
<protein>
    <submittedName>
        <fullName evidence="3">Uncharacterized protein</fullName>
    </submittedName>
</protein>
<feature type="region of interest" description="Disordered" evidence="2">
    <location>
        <begin position="862"/>
        <end position="896"/>
    </location>
</feature>
<dbReference type="AlphaFoldDB" id="A0A7S2A1N5"/>
<feature type="compositionally biased region" description="Basic residues" evidence="2">
    <location>
        <begin position="301"/>
        <end position="316"/>
    </location>
</feature>
<evidence type="ECO:0000256" key="1">
    <source>
        <dbReference type="SAM" id="Coils"/>
    </source>
</evidence>
<feature type="compositionally biased region" description="Basic and acidic residues" evidence="2">
    <location>
        <begin position="234"/>
        <end position="251"/>
    </location>
</feature>
<feature type="region of interest" description="Disordered" evidence="2">
    <location>
        <begin position="788"/>
        <end position="809"/>
    </location>
</feature>
<organism evidence="3">
    <name type="scientific">Ditylum brightwellii</name>
    <dbReference type="NCBI Taxonomy" id="49249"/>
    <lineage>
        <taxon>Eukaryota</taxon>
        <taxon>Sar</taxon>
        <taxon>Stramenopiles</taxon>
        <taxon>Ochrophyta</taxon>
        <taxon>Bacillariophyta</taxon>
        <taxon>Mediophyceae</taxon>
        <taxon>Lithodesmiophycidae</taxon>
        <taxon>Lithodesmiales</taxon>
        <taxon>Lithodesmiaceae</taxon>
        <taxon>Ditylum</taxon>
    </lineage>
</organism>
<proteinExistence type="predicted"/>
<feature type="region of interest" description="Disordered" evidence="2">
    <location>
        <begin position="419"/>
        <end position="447"/>
    </location>
</feature>
<feature type="region of interest" description="Disordered" evidence="2">
    <location>
        <begin position="1"/>
        <end position="35"/>
    </location>
</feature>
<keyword evidence="1" id="KW-0175">Coiled coil</keyword>
<feature type="compositionally biased region" description="Low complexity" evidence="2">
    <location>
        <begin position="788"/>
        <end position="799"/>
    </location>
</feature>
<gene>
    <name evidence="3" type="ORF">DBRI1063_LOCUS23775</name>
</gene>
<dbReference type="EMBL" id="HBGN01037064">
    <property type="protein sequence ID" value="CAD9355007.1"/>
    <property type="molecule type" value="Transcribed_RNA"/>
</dbReference>
<evidence type="ECO:0000313" key="3">
    <source>
        <dbReference type="EMBL" id="CAD9355007.1"/>
    </source>
</evidence>
<feature type="compositionally biased region" description="Basic and acidic residues" evidence="2">
    <location>
        <begin position="384"/>
        <end position="397"/>
    </location>
</feature>
<feature type="compositionally biased region" description="Low complexity" evidence="2">
    <location>
        <begin position="373"/>
        <end position="382"/>
    </location>
</feature>
<accession>A0A7S2A1N5</accession>
<feature type="compositionally biased region" description="Basic and acidic residues" evidence="2">
    <location>
        <begin position="355"/>
        <end position="366"/>
    </location>
</feature>
<evidence type="ECO:0000256" key="2">
    <source>
        <dbReference type="SAM" id="MobiDB-lite"/>
    </source>
</evidence>
<feature type="compositionally biased region" description="Basic and acidic residues" evidence="2">
    <location>
        <begin position="269"/>
        <end position="281"/>
    </location>
</feature>